<keyword evidence="3" id="KW-1185">Reference proteome</keyword>
<evidence type="ECO:0000313" key="2">
    <source>
        <dbReference type="EMBL" id="KAK7053338.1"/>
    </source>
</evidence>
<dbReference type="Proteomes" id="UP001383192">
    <property type="component" value="Unassembled WGS sequence"/>
</dbReference>
<reference evidence="2 3" key="1">
    <citation type="submission" date="2024-01" db="EMBL/GenBank/DDBJ databases">
        <title>A draft genome for a cacao thread blight-causing isolate of Paramarasmius palmivorus.</title>
        <authorList>
            <person name="Baruah I.K."/>
            <person name="Bukari Y."/>
            <person name="Amoako-Attah I."/>
            <person name="Meinhardt L.W."/>
            <person name="Bailey B.A."/>
            <person name="Cohen S.P."/>
        </authorList>
    </citation>
    <scope>NUCLEOTIDE SEQUENCE [LARGE SCALE GENOMIC DNA]</scope>
    <source>
        <strain evidence="2 3">GH-12</strain>
    </source>
</reference>
<comment type="caution">
    <text evidence="2">The sequence shown here is derived from an EMBL/GenBank/DDBJ whole genome shotgun (WGS) entry which is preliminary data.</text>
</comment>
<organism evidence="2 3">
    <name type="scientific">Paramarasmius palmivorus</name>
    <dbReference type="NCBI Taxonomy" id="297713"/>
    <lineage>
        <taxon>Eukaryota</taxon>
        <taxon>Fungi</taxon>
        <taxon>Dikarya</taxon>
        <taxon>Basidiomycota</taxon>
        <taxon>Agaricomycotina</taxon>
        <taxon>Agaricomycetes</taxon>
        <taxon>Agaricomycetidae</taxon>
        <taxon>Agaricales</taxon>
        <taxon>Marasmiineae</taxon>
        <taxon>Marasmiaceae</taxon>
        <taxon>Paramarasmius</taxon>
    </lineage>
</organism>
<keyword evidence="1" id="KW-0472">Membrane</keyword>
<protein>
    <recommendedName>
        <fullName evidence="4">WW domain-containing protein</fullName>
    </recommendedName>
</protein>
<dbReference type="EMBL" id="JAYKXP010000010">
    <property type="protein sequence ID" value="KAK7053338.1"/>
    <property type="molecule type" value="Genomic_DNA"/>
</dbReference>
<evidence type="ECO:0000256" key="1">
    <source>
        <dbReference type="SAM" id="Phobius"/>
    </source>
</evidence>
<keyword evidence="1" id="KW-1133">Transmembrane helix</keyword>
<dbReference type="AlphaFoldDB" id="A0AAW0DNT5"/>
<proteinExistence type="predicted"/>
<evidence type="ECO:0000313" key="3">
    <source>
        <dbReference type="Proteomes" id="UP001383192"/>
    </source>
</evidence>
<name>A0AAW0DNT5_9AGAR</name>
<feature type="transmembrane region" description="Helical" evidence="1">
    <location>
        <begin position="523"/>
        <end position="546"/>
    </location>
</feature>
<gene>
    <name evidence="2" type="ORF">VNI00_003964</name>
</gene>
<keyword evidence="1" id="KW-0812">Transmembrane</keyword>
<sequence>MHLQQFVRVLTRFFKTLASLRKPSLHGLLLFLANLKKRALRPYQSTAVRICAQFDPFPLPTSCPPNLGVTQRQHSDPHIDYSTQPCNVERPGYRVEESGDQLHPLHEVITPDPEVVPIPESDIVDFPVTEREERGIDIERLSQTETCIDSDLDSWWERVIPVLPVQLPRYSKTYVNSNWNFSTHRLDALTAEIATSLGDLPEGWQECIETEGSRYFYHREENIITGSWMYDTEQASQIHDFIVAFQRRRAQMTSFDHNLFPLVLWLAKDEDTDSDWQCYYYCVNKKDRTIFWLEKNDVKQYLTEVRGGCIEDHTRSLMECEYWTHVQYFHVGYQVTKEEIRSVSSLANHALVGKSSPFLTNLTTSKESAVTQTSDDLKLLRKIISDCKTDVDNGGDGHPWIVGRLMHRFCRDRYLNFYGQRGARLGRLQSVYGEDLQSEKRSPFFNLVSLLCWGQPSGYFHQIGKVTMDDRVVEKCWDELISRFRNDWTEHITHATILLAVNVSFLDVPTVVSEDDVATQARIAQIAVCLSTIFSLGTVILGLSLVRNYRMREHDSVEQVYEYLRAKSHSVLGHEKLAIIYSLPFVFLLWG</sequence>
<evidence type="ECO:0008006" key="4">
    <source>
        <dbReference type="Google" id="ProtNLM"/>
    </source>
</evidence>
<accession>A0AAW0DNT5</accession>